<feature type="transmembrane region" description="Helical" evidence="1">
    <location>
        <begin position="73"/>
        <end position="94"/>
    </location>
</feature>
<reference evidence="2 3" key="1">
    <citation type="submission" date="2020-11" db="EMBL/GenBank/DDBJ databases">
        <title>Hymenobacter sp.</title>
        <authorList>
            <person name="Kim M.K."/>
        </authorList>
    </citation>
    <scope>NUCLEOTIDE SEQUENCE [LARGE SCALE GENOMIC DNA]</scope>
    <source>
        <strain evidence="2 3">BT594</strain>
    </source>
</reference>
<keyword evidence="3" id="KW-1185">Reference proteome</keyword>
<evidence type="ECO:0000256" key="1">
    <source>
        <dbReference type="SAM" id="Phobius"/>
    </source>
</evidence>
<dbReference type="Proteomes" id="UP000601099">
    <property type="component" value="Unassembled WGS sequence"/>
</dbReference>
<comment type="caution">
    <text evidence="2">The sequence shown here is derived from an EMBL/GenBank/DDBJ whole genome shotgun (WGS) entry which is preliminary data.</text>
</comment>
<feature type="transmembrane region" description="Helical" evidence="1">
    <location>
        <begin position="154"/>
        <end position="173"/>
    </location>
</feature>
<keyword evidence="1" id="KW-1133">Transmembrane helix</keyword>
<gene>
    <name evidence="2" type="ORF">I5L79_15815</name>
</gene>
<dbReference type="RefSeq" id="WP_196956042.1">
    <property type="nucleotide sequence ID" value="NZ_JADWYK010000010.1"/>
</dbReference>
<accession>A0ABS0L4L8</accession>
<feature type="transmembrane region" description="Helical" evidence="1">
    <location>
        <begin position="46"/>
        <end position="67"/>
    </location>
</feature>
<evidence type="ECO:0000313" key="3">
    <source>
        <dbReference type="Proteomes" id="UP000601099"/>
    </source>
</evidence>
<name>A0ABS0L4L8_9BACT</name>
<dbReference type="EMBL" id="JADWYK010000010">
    <property type="protein sequence ID" value="MBG8555021.1"/>
    <property type="molecule type" value="Genomic_DNA"/>
</dbReference>
<sequence>MQNDDFQHLWQQTQAAADAPLPALPPSAAVLPPLARVLGPLRPAKLVGVLLGLVWVAAVDLLLYRVWAVASPFFLTSAAVQVLLTKLMMGLYLYQLVLVQRVDAGQSVMTAQRRVARLQASTLWVVRLGFLQLPAWTTFFWTEGLLRAAAPWQLALLLGTTLLFTLAAGWLFVNVRYQNRHRRWFRLLFRGPEWDPLVRAMHLLEQTEDYPADPSANPSRQG</sequence>
<feature type="transmembrane region" description="Helical" evidence="1">
    <location>
        <begin position="115"/>
        <end position="134"/>
    </location>
</feature>
<protein>
    <recommendedName>
        <fullName evidence="4">RDD domain-containing protein</fullName>
    </recommendedName>
</protein>
<keyword evidence="1" id="KW-0472">Membrane</keyword>
<keyword evidence="1" id="KW-0812">Transmembrane</keyword>
<evidence type="ECO:0000313" key="2">
    <source>
        <dbReference type="EMBL" id="MBG8555021.1"/>
    </source>
</evidence>
<proteinExistence type="predicted"/>
<evidence type="ECO:0008006" key="4">
    <source>
        <dbReference type="Google" id="ProtNLM"/>
    </source>
</evidence>
<organism evidence="2 3">
    <name type="scientific">Hymenobacter guriensis</name>
    <dbReference type="NCBI Taxonomy" id="2793065"/>
    <lineage>
        <taxon>Bacteria</taxon>
        <taxon>Pseudomonadati</taxon>
        <taxon>Bacteroidota</taxon>
        <taxon>Cytophagia</taxon>
        <taxon>Cytophagales</taxon>
        <taxon>Hymenobacteraceae</taxon>
        <taxon>Hymenobacter</taxon>
    </lineage>
</organism>